<dbReference type="InterPro" id="IPR001128">
    <property type="entry name" value="Cyt_P450"/>
</dbReference>
<evidence type="ECO:0008006" key="15">
    <source>
        <dbReference type="Google" id="ProtNLM"/>
    </source>
</evidence>
<evidence type="ECO:0000256" key="10">
    <source>
        <dbReference type="ARBA" id="ARBA00023033"/>
    </source>
</evidence>
<dbReference type="GO" id="GO:0016020">
    <property type="term" value="C:membrane"/>
    <property type="evidence" value="ECO:0007669"/>
    <property type="project" value="UniProtKB-SubCell"/>
</dbReference>
<dbReference type="PANTHER" id="PTHR46300:SF2">
    <property type="entry name" value="CYTOCHROME P450 MONOOXYGENASE ALNH-RELATED"/>
    <property type="match status" value="1"/>
</dbReference>
<evidence type="ECO:0000256" key="3">
    <source>
        <dbReference type="ARBA" id="ARBA00010617"/>
    </source>
</evidence>
<protein>
    <recommendedName>
        <fullName evidence="15">Cytochrome P450</fullName>
    </recommendedName>
</protein>
<evidence type="ECO:0000313" key="13">
    <source>
        <dbReference type="EMBL" id="KJA21678.1"/>
    </source>
</evidence>
<name>A0A0D2MDU3_HYPSF</name>
<keyword evidence="14" id="KW-1185">Reference proteome</keyword>
<dbReference type="AlphaFoldDB" id="A0A0D2MDU3"/>
<evidence type="ECO:0000256" key="6">
    <source>
        <dbReference type="ARBA" id="ARBA00022723"/>
    </source>
</evidence>
<dbReference type="SUPFAM" id="SSF48264">
    <property type="entry name" value="Cytochrome P450"/>
    <property type="match status" value="1"/>
</dbReference>
<proteinExistence type="inferred from homology"/>
<dbReference type="PANTHER" id="PTHR46300">
    <property type="entry name" value="P450, PUTATIVE (EUROFUNG)-RELATED-RELATED"/>
    <property type="match status" value="1"/>
</dbReference>
<evidence type="ECO:0000313" key="14">
    <source>
        <dbReference type="Proteomes" id="UP000054270"/>
    </source>
</evidence>
<evidence type="ECO:0000256" key="4">
    <source>
        <dbReference type="ARBA" id="ARBA00022617"/>
    </source>
</evidence>
<dbReference type="GO" id="GO:0016705">
    <property type="term" value="F:oxidoreductase activity, acting on paired donors, with incorporation or reduction of molecular oxygen"/>
    <property type="evidence" value="ECO:0007669"/>
    <property type="project" value="InterPro"/>
</dbReference>
<keyword evidence="8" id="KW-0560">Oxidoreductase</keyword>
<sequence length="169" mass="19990">MYLPDLLYLSLAYLFKPATLVSIWLIALGWALLHSRSSSRQLPYPPGPAARNMIAGNVLDLPVRFAWNEYIEWGKKYGDILHYRVYNKHTVILHSYDDNVELLDKRSAIYSDRPRIPMLDLMGWTNFNSVLLRYGPKWKQHRRIFQQYFKPEASMKYRSTLGHRKSKRS</sequence>
<dbReference type="InterPro" id="IPR050364">
    <property type="entry name" value="Cytochrome_P450_fung"/>
</dbReference>
<dbReference type="GO" id="GO:0004497">
    <property type="term" value="F:monooxygenase activity"/>
    <property type="evidence" value="ECO:0007669"/>
    <property type="project" value="UniProtKB-KW"/>
</dbReference>
<dbReference type="OMA" id="FIGNTHQ"/>
<evidence type="ECO:0000256" key="5">
    <source>
        <dbReference type="ARBA" id="ARBA00022692"/>
    </source>
</evidence>
<keyword evidence="5 12" id="KW-0812">Transmembrane</keyword>
<gene>
    <name evidence="13" type="ORF">HYPSUDRAFT_688337</name>
</gene>
<keyword evidence="6" id="KW-0479">Metal-binding</keyword>
<evidence type="ECO:0000256" key="12">
    <source>
        <dbReference type="SAM" id="Phobius"/>
    </source>
</evidence>
<keyword evidence="9" id="KW-0408">Iron</keyword>
<comment type="cofactor">
    <cofactor evidence="1">
        <name>heme</name>
        <dbReference type="ChEBI" id="CHEBI:30413"/>
    </cofactor>
</comment>
<dbReference type="Proteomes" id="UP000054270">
    <property type="component" value="Unassembled WGS sequence"/>
</dbReference>
<comment type="subcellular location">
    <subcellularLocation>
        <location evidence="2">Membrane</location>
        <topology evidence="2">Single-pass membrane protein</topology>
    </subcellularLocation>
</comment>
<evidence type="ECO:0000256" key="7">
    <source>
        <dbReference type="ARBA" id="ARBA00022989"/>
    </source>
</evidence>
<dbReference type="GO" id="GO:0005506">
    <property type="term" value="F:iron ion binding"/>
    <property type="evidence" value="ECO:0007669"/>
    <property type="project" value="InterPro"/>
</dbReference>
<accession>A0A0D2MDU3</accession>
<keyword evidence="7 12" id="KW-1133">Transmembrane helix</keyword>
<evidence type="ECO:0000256" key="11">
    <source>
        <dbReference type="ARBA" id="ARBA00023136"/>
    </source>
</evidence>
<evidence type="ECO:0000256" key="1">
    <source>
        <dbReference type="ARBA" id="ARBA00001971"/>
    </source>
</evidence>
<dbReference type="STRING" id="945553.A0A0D2MDU3"/>
<evidence type="ECO:0000256" key="8">
    <source>
        <dbReference type="ARBA" id="ARBA00023002"/>
    </source>
</evidence>
<dbReference type="GO" id="GO:0020037">
    <property type="term" value="F:heme binding"/>
    <property type="evidence" value="ECO:0007669"/>
    <property type="project" value="InterPro"/>
</dbReference>
<keyword evidence="11 12" id="KW-0472">Membrane</keyword>
<dbReference type="InterPro" id="IPR036396">
    <property type="entry name" value="Cyt_P450_sf"/>
</dbReference>
<dbReference type="Gene3D" id="1.10.630.10">
    <property type="entry name" value="Cytochrome P450"/>
    <property type="match status" value="1"/>
</dbReference>
<evidence type="ECO:0000256" key="2">
    <source>
        <dbReference type="ARBA" id="ARBA00004167"/>
    </source>
</evidence>
<keyword evidence="10" id="KW-0503">Monooxygenase</keyword>
<dbReference type="Pfam" id="PF00067">
    <property type="entry name" value="p450"/>
    <property type="match status" value="1"/>
</dbReference>
<dbReference type="EMBL" id="KN817556">
    <property type="protein sequence ID" value="KJA21678.1"/>
    <property type="molecule type" value="Genomic_DNA"/>
</dbReference>
<dbReference type="OrthoDB" id="1055148at2759"/>
<evidence type="ECO:0000256" key="9">
    <source>
        <dbReference type="ARBA" id="ARBA00023004"/>
    </source>
</evidence>
<feature type="transmembrane region" description="Helical" evidence="12">
    <location>
        <begin position="6"/>
        <end position="33"/>
    </location>
</feature>
<reference evidence="14" key="1">
    <citation type="submission" date="2014-04" db="EMBL/GenBank/DDBJ databases">
        <title>Evolutionary Origins and Diversification of the Mycorrhizal Mutualists.</title>
        <authorList>
            <consortium name="DOE Joint Genome Institute"/>
            <consortium name="Mycorrhizal Genomics Consortium"/>
            <person name="Kohler A."/>
            <person name="Kuo A."/>
            <person name="Nagy L.G."/>
            <person name="Floudas D."/>
            <person name="Copeland A."/>
            <person name="Barry K.W."/>
            <person name="Cichocki N."/>
            <person name="Veneault-Fourrey C."/>
            <person name="LaButti K."/>
            <person name="Lindquist E.A."/>
            <person name="Lipzen A."/>
            <person name="Lundell T."/>
            <person name="Morin E."/>
            <person name="Murat C."/>
            <person name="Riley R."/>
            <person name="Ohm R."/>
            <person name="Sun H."/>
            <person name="Tunlid A."/>
            <person name="Henrissat B."/>
            <person name="Grigoriev I.V."/>
            <person name="Hibbett D.S."/>
            <person name="Martin F."/>
        </authorList>
    </citation>
    <scope>NUCLEOTIDE SEQUENCE [LARGE SCALE GENOMIC DNA]</scope>
    <source>
        <strain evidence="14">FD-334 SS-4</strain>
    </source>
</reference>
<organism evidence="13 14">
    <name type="scientific">Hypholoma sublateritium (strain FD-334 SS-4)</name>
    <dbReference type="NCBI Taxonomy" id="945553"/>
    <lineage>
        <taxon>Eukaryota</taxon>
        <taxon>Fungi</taxon>
        <taxon>Dikarya</taxon>
        <taxon>Basidiomycota</taxon>
        <taxon>Agaricomycotina</taxon>
        <taxon>Agaricomycetes</taxon>
        <taxon>Agaricomycetidae</taxon>
        <taxon>Agaricales</taxon>
        <taxon>Agaricineae</taxon>
        <taxon>Strophariaceae</taxon>
        <taxon>Hypholoma</taxon>
    </lineage>
</organism>
<keyword evidence="4" id="KW-0349">Heme</keyword>
<comment type="similarity">
    <text evidence="3">Belongs to the cytochrome P450 family.</text>
</comment>